<organism evidence="3 4">
    <name type="scientific">Armadillidium nasatum</name>
    <dbReference type="NCBI Taxonomy" id="96803"/>
    <lineage>
        <taxon>Eukaryota</taxon>
        <taxon>Metazoa</taxon>
        <taxon>Ecdysozoa</taxon>
        <taxon>Arthropoda</taxon>
        <taxon>Crustacea</taxon>
        <taxon>Multicrustacea</taxon>
        <taxon>Malacostraca</taxon>
        <taxon>Eumalacostraca</taxon>
        <taxon>Peracarida</taxon>
        <taxon>Isopoda</taxon>
        <taxon>Oniscidea</taxon>
        <taxon>Crinocheta</taxon>
        <taxon>Armadillidiidae</taxon>
        <taxon>Armadillidium</taxon>
    </lineage>
</organism>
<dbReference type="InterPro" id="IPR029071">
    <property type="entry name" value="Ubiquitin-like_domsf"/>
</dbReference>
<dbReference type="OrthoDB" id="6372151at2759"/>
<dbReference type="PROSITE" id="PS50200">
    <property type="entry name" value="RA"/>
    <property type="match status" value="1"/>
</dbReference>
<proteinExistence type="predicted"/>
<evidence type="ECO:0000256" key="1">
    <source>
        <dbReference type="SAM" id="MobiDB-lite"/>
    </source>
</evidence>
<dbReference type="InterPro" id="IPR033593">
    <property type="entry name" value="N-RASSF"/>
</dbReference>
<dbReference type="AlphaFoldDB" id="A0A5N5SN15"/>
<dbReference type="InterPro" id="IPR000159">
    <property type="entry name" value="RA_dom"/>
</dbReference>
<sequence length="405" mass="47331">MKFLSKIFFLRLGLRSKYETKAVDVMIVYHSYNETWEGWVGSIDKFFELKCIQNQLIFISHYKRVFDSDSKQHICKRKENKNIVHSRNETLIIYDSKKGMPSEVEIGVWVGGVQKWVTGVTRRTSCHDVIKALLRAQSLPARDSDVNDYVLMERWRKVERPLDHEQRILKVWKTWGETIQEVRFTLRRIKAEAPDASDSDTGSRVERIRRRHKWKQQQQQQQRQSEGNNRTSSEQRNSSNAGVAAFTSSSSASHRKHNGEDTKMNETMERLMRLVVAQGETIQTQLRRMQERDQQIENFEHQLHLFRVQNLGSDYLLQSYLKDPVGDAPQNTLHGEASAFVKEEEKSNDSGVVTEELCDNDLRPSHLEKPLNKSQQSSISFEELEDIRNRTILLDKLDKNRQLAN</sequence>
<dbReference type="GO" id="GO:0007165">
    <property type="term" value="P:signal transduction"/>
    <property type="evidence" value="ECO:0007669"/>
    <property type="project" value="InterPro"/>
</dbReference>
<dbReference type="PANTHER" id="PTHR15286:SF1">
    <property type="entry name" value="FI07216P"/>
    <property type="match status" value="1"/>
</dbReference>
<dbReference type="SUPFAM" id="SSF54236">
    <property type="entry name" value="Ubiquitin-like"/>
    <property type="match status" value="1"/>
</dbReference>
<dbReference type="PANTHER" id="PTHR15286">
    <property type="entry name" value="RAS-ASSOCIATING DOMAIN CONTAINING PROTEIN"/>
    <property type="match status" value="1"/>
</dbReference>
<evidence type="ECO:0000259" key="2">
    <source>
        <dbReference type="PROSITE" id="PS50200"/>
    </source>
</evidence>
<evidence type="ECO:0000313" key="4">
    <source>
        <dbReference type="Proteomes" id="UP000326759"/>
    </source>
</evidence>
<dbReference type="SMART" id="SM00314">
    <property type="entry name" value="RA"/>
    <property type="match status" value="1"/>
</dbReference>
<dbReference type="EMBL" id="SEYY01022731">
    <property type="protein sequence ID" value="KAB7495347.1"/>
    <property type="molecule type" value="Genomic_DNA"/>
</dbReference>
<feature type="region of interest" description="Disordered" evidence="1">
    <location>
        <begin position="192"/>
        <end position="265"/>
    </location>
</feature>
<evidence type="ECO:0000313" key="3">
    <source>
        <dbReference type="EMBL" id="KAB7495347.1"/>
    </source>
</evidence>
<comment type="caution">
    <text evidence="3">The sequence shown here is derived from an EMBL/GenBank/DDBJ whole genome shotgun (WGS) entry which is preliminary data.</text>
</comment>
<feature type="compositionally biased region" description="Polar residues" evidence="1">
    <location>
        <begin position="225"/>
        <end position="252"/>
    </location>
</feature>
<accession>A0A5N5SN15</accession>
<dbReference type="Proteomes" id="UP000326759">
    <property type="component" value="Unassembled WGS sequence"/>
</dbReference>
<name>A0A5N5SN15_9CRUS</name>
<gene>
    <name evidence="3" type="primary">Rassf9</name>
    <name evidence="3" type="ORF">Anas_00916</name>
</gene>
<dbReference type="CDD" id="cd16123">
    <property type="entry name" value="RA_RASSF7_like"/>
    <property type="match status" value="1"/>
</dbReference>
<reference evidence="3 4" key="1">
    <citation type="journal article" date="2019" name="PLoS Biol.">
        <title>Sex chromosomes control vertical transmission of feminizing Wolbachia symbionts in an isopod.</title>
        <authorList>
            <person name="Becking T."/>
            <person name="Chebbi M.A."/>
            <person name="Giraud I."/>
            <person name="Moumen B."/>
            <person name="Laverre T."/>
            <person name="Caubet Y."/>
            <person name="Peccoud J."/>
            <person name="Gilbert C."/>
            <person name="Cordaux R."/>
        </authorList>
    </citation>
    <scope>NUCLEOTIDE SEQUENCE [LARGE SCALE GENOMIC DNA]</scope>
    <source>
        <strain evidence="3">ANa2</strain>
        <tissue evidence="3">Whole body excluding digestive tract and cuticle</tissue>
    </source>
</reference>
<feature type="domain" description="Ras-associating" evidence="2">
    <location>
        <begin position="120"/>
        <end position="191"/>
    </location>
</feature>
<dbReference type="InterPro" id="IPR048945">
    <property type="entry name" value="RASSF8/10_RA"/>
</dbReference>
<protein>
    <submittedName>
        <fullName evidence="3">Ras association domain-containing protein 9</fullName>
    </submittedName>
</protein>
<dbReference type="Pfam" id="PF21712">
    <property type="entry name" value="RASSF8-10_RA"/>
    <property type="match status" value="1"/>
</dbReference>
<dbReference type="Gene3D" id="3.10.20.90">
    <property type="entry name" value="Phosphatidylinositol 3-kinase Catalytic Subunit, Chain A, domain 1"/>
    <property type="match status" value="1"/>
</dbReference>
<keyword evidence="4" id="KW-1185">Reference proteome</keyword>